<keyword evidence="13" id="KW-0175">Coiled coil</keyword>
<feature type="compositionally biased region" description="Basic residues" evidence="14">
    <location>
        <begin position="262"/>
        <end position="277"/>
    </location>
</feature>
<keyword evidence="4" id="KW-0479">Metal-binding</keyword>
<feature type="compositionally biased region" description="Basic and acidic residues" evidence="14">
    <location>
        <begin position="450"/>
        <end position="474"/>
    </location>
</feature>
<evidence type="ECO:0000256" key="13">
    <source>
        <dbReference type="SAM" id="Coils"/>
    </source>
</evidence>
<keyword evidence="18" id="KW-1185">Reference proteome</keyword>
<dbReference type="InterPro" id="IPR013083">
    <property type="entry name" value="Znf_RING/FYVE/PHD"/>
</dbReference>
<evidence type="ECO:0000313" key="18">
    <source>
        <dbReference type="Proteomes" id="UP000289886"/>
    </source>
</evidence>
<name>A0A444UBY2_ACIRT</name>
<evidence type="ECO:0000256" key="9">
    <source>
        <dbReference type="ARBA" id="ARBA00032115"/>
    </source>
</evidence>
<dbReference type="InterPro" id="IPR050701">
    <property type="entry name" value="Histone_Mod_Regulator"/>
</dbReference>
<proteinExistence type="predicted"/>
<feature type="domain" description="PHD-type" evidence="16">
    <location>
        <begin position="62"/>
        <end position="172"/>
    </location>
</feature>
<accession>A0A444UBY2</accession>
<feature type="compositionally biased region" description="Low complexity" evidence="14">
    <location>
        <begin position="503"/>
        <end position="512"/>
    </location>
</feature>
<dbReference type="Pfam" id="PF13832">
    <property type="entry name" value="zf-HC5HC2H_2"/>
    <property type="match status" value="1"/>
</dbReference>
<dbReference type="SMART" id="SM00249">
    <property type="entry name" value="PHD"/>
    <property type="match status" value="2"/>
</dbReference>
<feature type="compositionally biased region" description="Polar residues" evidence="14">
    <location>
        <begin position="335"/>
        <end position="360"/>
    </location>
</feature>
<dbReference type="GO" id="GO:0031491">
    <property type="term" value="F:nucleosome binding"/>
    <property type="evidence" value="ECO:0007669"/>
    <property type="project" value="TreeGrafter"/>
</dbReference>
<dbReference type="PROSITE" id="PS00854">
    <property type="entry name" value="PROTEASOME_BETA_1"/>
    <property type="match status" value="1"/>
</dbReference>
<dbReference type="PANTHER" id="PTHR13793">
    <property type="entry name" value="PHD FINGER PROTEINS"/>
    <property type="match status" value="1"/>
</dbReference>
<dbReference type="SUPFAM" id="SSF56235">
    <property type="entry name" value="N-terminal nucleophile aminohydrolases (Ntn hydrolases)"/>
    <property type="match status" value="1"/>
</dbReference>
<dbReference type="InterPro" id="IPR001353">
    <property type="entry name" value="Proteasome_sua/b"/>
</dbReference>
<evidence type="ECO:0000256" key="4">
    <source>
        <dbReference type="ARBA" id="ARBA00022723"/>
    </source>
</evidence>
<dbReference type="Pfam" id="PF00227">
    <property type="entry name" value="Proteasome"/>
    <property type="match status" value="1"/>
</dbReference>
<evidence type="ECO:0000256" key="3">
    <source>
        <dbReference type="ARBA" id="ARBA00022490"/>
    </source>
</evidence>
<dbReference type="Gene3D" id="3.60.20.10">
    <property type="entry name" value="Glutamine Phosphoribosylpyrophosphate, subunit 1, domain 1"/>
    <property type="match status" value="1"/>
</dbReference>
<feature type="compositionally biased region" description="Basic and acidic residues" evidence="14">
    <location>
        <begin position="303"/>
        <end position="317"/>
    </location>
</feature>
<keyword evidence="7 17" id="KW-0647">Proteasome</keyword>
<feature type="compositionally biased region" description="Basic residues" evidence="14">
    <location>
        <begin position="475"/>
        <end position="494"/>
    </location>
</feature>
<dbReference type="InterPro" id="IPR011011">
    <property type="entry name" value="Znf_FYVE_PHD"/>
</dbReference>
<evidence type="ECO:0000256" key="10">
    <source>
        <dbReference type="ARBA" id="ARBA00032522"/>
    </source>
</evidence>
<feature type="compositionally biased region" description="Acidic residues" evidence="14">
    <location>
        <begin position="366"/>
        <end position="375"/>
    </location>
</feature>
<feature type="compositionally biased region" description="Gly residues" evidence="14">
    <location>
        <begin position="227"/>
        <end position="237"/>
    </location>
</feature>
<dbReference type="PROSITE" id="PS51476">
    <property type="entry name" value="PROTEASOME_BETA_2"/>
    <property type="match status" value="1"/>
</dbReference>
<evidence type="ECO:0000256" key="1">
    <source>
        <dbReference type="ARBA" id="ARBA00004123"/>
    </source>
</evidence>
<dbReference type="GO" id="GO:0019774">
    <property type="term" value="C:proteasome core complex, beta-subunit complex"/>
    <property type="evidence" value="ECO:0007669"/>
    <property type="project" value="InterPro"/>
</dbReference>
<evidence type="ECO:0000256" key="6">
    <source>
        <dbReference type="ARBA" id="ARBA00022833"/>
    </source>
</evidence>
<organism evidence="17 18">
    <name type="scientific">Acipenser ruthenus</name>
    <name type="common">Sterlet sturgeon</name>
    <dbReference type="NCBI Taxonomy" id="7906"/>
    <lineage>
        <taxon>Eukaryota</taxon>
        <taxon>Metazoa</taxon>
        <taxon>Chordata</taxon>
        <taxon>Craniata</taxon>
        <taxon>Vertebrata</taxon>
        <taxon>Euteleostomi</taxon>
        <taxon>Actinopterygii</taxon>
        <taxon>Chondrostei</taxon>
        <taxon>Acipenseriformes</taxon>
        <taxon>Acipenseridae</taxon>
        <taxon>Acipenser</taxon>
    </lineage>
</organism>
<evidence type="ECO:0000259" key="15">
    <source>
        <dbReference type="PROSITE" id="PS50016"/>
    </source>
</evidence>
<reference evidence="17 18" key="1">
    <citation type="submission" date="2019-01" db="EMBL/GenBank/DDBJ databases">
        <title>Draft Genome and Complete Hox-Cluster Characterization of the Sterlet Sturgeon (Acipenser ruthenus).</title>
        <authorList>
            <person name="Wei Q."/>
        </authorList>
    </citation>
    <scope>NUCLEOTIDE SEQUENCE [LARGE SCALE GENOMIC DNA]</scope>
    <source>
        <strain evidence="17">WHYD16114868_AA</strain>
        <tissue evidence="17">Blood</tissue>
    </source>
</reference>
<dbReference type="InterPro" id="IPR023333">
    <property type="entry name" value="Proteasome_suB-type"/>
</dbReference>
<dbReference type="InterPro" id="IPR016050">
    <property type="entry name" value="Proteasome_bsu_CS"/>
</dbReference>
<dbReference type="PROSITE" id="PS01359">
    <property type="entry name" value="ZF_PHD_1"/>
    <property type="match status" value="1"/>
</dbReference>
<dbReference type="PANTHER" id="PTHR13793:SF90">
    <property type="entry name" value="PROTEIN AF-17"/>
    <property type="match status" value="1"/>
</dbReference>
<feature type="coiled-coil region" evidence="13">
    <location>
        <begin position="645"/>
        <end position="679"/>
    </location>
</feature>
<dbReference type="Proteomes" id="UP000289886">
    <property type="component" value="Unassembled WGS sequence"/>
</dbReference>
<feature type="region of interest" description="Disordered" evidence="14">
    <location>
        <begin position="733"/>
        <end position="780"/>
    </location>
</feature>
<evidence type="ECO:0000256" key="7">
    <source>
        <dbReference type="ARBA" id="ARBA00022942"/>
    </source>
</evidence>
<dbReference type="GO" id="GO:0008270">
    <property type="term" value="F:zinc ion binding"/>
    <property type="evidence" value="ECO:0007669"/>
    <property type="project" value="UniProtKB-KW"/>
</dbReference>
<evidence type="ECO:0000313" key="17">
    <source>
        <dbReference type="EMBL" id="RXM32661.1"/>
    </source>
</evidence>
<dbReference type="GO" id="GO:0042393">
    <property type="term" value="F:histone binding"/>
    <property type="evidence" value="ECO:0007669"/>
    <property type="project" value="TreeGrafter"/>
</dbReference>
<dbReference type="InterPro" id="IPR034732">
    <property type="entry name" value="EPHD"/>
</dbReference>
<dbReference type="InterPro" id="IPR019787">
    <property type="entry name" value="Znf_PHD-finger"/>
</dbReference>
<evidence type="ECO:0000256" key="11">
    <source>
        <dbReference type="ARBA" id="ARBA00032560"/>
    </source>
</evidence>
<evidence type="ECO:0000256" key="5">
    <source>
        <dbReference type="ARBA" id="ARBA00022771"/>
    </source>
</evidence>
<keyword evidence="6" id="KW-0862">Zinc</keyword>
<feature type="compositionally biased region" description="Low complexity" evidence="14">
    <location>
        <begin position="519"/>
        <end position="530"/>
    </location>
</feature>
<dbReference type="EMBL" id="SCEB01214869">
    <property type="protein sequence ID" value="RXM32661.1"/>
    <property type="molecule type" value="Genomic_DNA"/>
</dbReference>
<evidence type="ECO:0000259" key="16">
    <source>
        <dbReference type="PROSITE" id="PS51805"/>
    </source>
</evidence>
<comment type="caution">
    <text evidence="17">The sequence shown here is derived from an EMBL/GenBank/DDBJ whole genome shotgun (WGS) entry which is preliminary data.</text>
</comment>
<dbReference type="InterPro" id="IPR049781">
    <property type="entry name" value="AF10/AF17_PHD"/>
</dbReference>
<sequence length="1181" mass="127052">MREMVGGCCVCSDERGWTENPLVYCDGHGCNVAVHQACYGIVQVPTGPWFCRKCESQERAARVRCELCPHKDGALKRTDNGGWAHVVCALYIPEVQFANVLTMEPIVLQYVPHDRYNKTCYICEDHGRESRAASGACMTCNRPGCRQAFHVTWESLSGNLKGSALCLCQLDSHAQPCSGASRLTPSLCFSAQMAGLLCEEEGLEADNVKYCGYCKYHYSKMKKPRPVGGGSGPGGGSFCHTRRSTPASPSHEKHSSHQDKPRKNHKDKARQKEKHKKLPDGLPTLVPSVSSSTDKVTSSHHVSPKESAEVSRSEVKGKKTPSHAIGHHGRKLGSGRSSTSPFQQGTSVQQDYLHFSSSKLGQHRDEEEEEEEEDGGGEKEEKKYLKPPTLPPQPAFPPPPPLTPPSPSPESPRGSPPYESQPGGNSFEPKVTISTFGSIMRFTTSSGPPRPRDAPQGECKRQPPEEGPREPPVKEKKHRGNKRSKHGPGRPRGSKNKDSCYHGPPLSSSSALGPPPLPRAALSSSSYPSSSRSYSLSTDCPLLGSGIYTSNKDPISLGGGGLGTVCSTPLSSSLLGQQGASSLPQLSRCSLPGTIPTPATVSATQVFSLPGSSYSLTSARIFGSPLASGSSINQLISQSESSLPVVEMLKSLHSLQQENQRLQDQIINLTAKKESLQVLNVQLAVPFPPVPSSLPLLPPSSSSSSSQLHFHPARSVCSPDLFNISKSPPTKSSFLMENSLSGSSEDLHSGCPSRSSSSLSFQSTPPPQQSPASLSQPLVNGLGRGVSGALGGGSQSASPALPMVGGLMGNLSGSPQMSMNGIMGNLSGVIQPPTTAVPQTHSLAQQNMQLANSLNSVTDQQRQFLLQQQQLHQLLTSQHFTPEQQVVVYQMLQQQQHQRELQRLHLPLSTAAMMSSPAPPPLLTGNSPLGGRLITSSPTLLPPGNSLLTPATASPLHGGQGNPFLGLQQDGSMQKSGSIMSYNGGAVMAMRGKNCVAIAADRRFGIQAQMVTTDFQKIFPMGDRLFIGLAGLATDVQTVSQRLKFRLNLYELKEGRQIKPKTFMSMVSNMLYERRFGPYYIEPVIAGLDPKTFEPFICSLDLIGCPMVTEDFVVSGTCSEQMYGMCESLWEPDMEPDDLFETISQAMLNAVDRDAVTGMGVVVQVVEKDKITTRTLKARMD</sequence>
<feature type="compositionally biased region" description="Basic residues" evidence="14">
    <location>
        <begin position="318"/>
        <end position="333"/>
    </location>
</feature>
<dbReference type="CDD" id="cd15574">
    <property type="entry name" value="PHD_AF10_AF17"/>
    <property type="match status" value="1"/>
</dbReference>
<dbReference type="Gene3D" id="3.30.40.10">
    <property type="entry name" value="Zinc/RING finger domain, C3HC4 (zinc finger)"/>
    <property type="match status" value="2"/>
</dbReference>
<feature type="domain" description="PHD-type" evidence="15">
    <location>
        <begin position="5"/>
        <end position="57"/>
    </location>
</feature>
<dbReference type="GO" id="GO:0005634">
    <property type="term" value="C:nucleus"/>
    <property type="evidence" value="ECO:0007669"/>
    <property type="project" value="UniProtKB-SubCell"/>
</dbReference>
<dbReference type="InterPro" id="IPR019786">
    <property type="entry name" value="Zinc_finger_PHD-type_CS"/>
</dbReference>
<dbReference type="InterPro" id="IPR029055">
    <property type="entry name" value="Ntn_hydrolases_N"/>
</dbReference>
<evidence type="ECO:0000256" key="2">
    <source>
        <dbReference type="ARBA" id="ARBA00016160"/>
    </source>
</evidence>
<dbReference type="Pfam" id="PF13831">
    <property type="entry name" value="PHD_2"/>
    <property type="match status" value="1"/>
</dbReference>
<comment type="subcellular location">
    <subcellularLocation>
        <location evidence="1">Nucleus</location>
    </subcellularLocation>
</comment>
<gene>
    <name evidence="17" type="ORF">EOD39_6026</name>
</gene>
<feature type="compositionally biased region" description="Polar residues" evidence="14">
    <location>
        <begin position="432"/>
        <end position="447"/>
    </location>
</feature>
<keyword evidence="8" id="KW-0539">Nucleus</keyword>
<dbReference type="PROSITE" id="PS51805">
    <property type="entry name" value="EPHD"/>
    <property type="match status" value="1"/>
</dbReference>
<feature type="compositionally biased region" description="Basic and acidic residues" evidence="14">
    <location>
        <begin position="250"/>
        <end position="261"/>
    </location>
</feature>
<feature type="compositionally biased region" description="Polar residues" evidence="14">
    <location>
        <begin position="733"/>
        <end position="744"/>
    </location>
</feature>
<feature type="compositionally biased region" description="Low complexity" evidence="14">
    <location>
        <begin position="286"/>
        <end position="301"/>
    </location>
</feature>
<dbReference type="InterPro" id="IPR001965">
    <property type="entry name" value="Znf_PHD"/>
</dbReference>
<evidence type="ECO:0000256" key="14">
    <source>
        <dbReference type="SAM" id="MobiDB-lite"/>
    </source>
</evidence>
<feature type="compositionally biased region" description="Pro residues" evidence="14">
    <location>
        <begin position="388"/>
        <end position="410"/>
    </location>
</feature>
<dbReference type="FunFam" id="3.60.20.10:FF:000003">
    <property type="entry name" value="Proteasome subunit beta type-3"/>
    <property type="match status" value="1"/>
</dbReference>
<dbReference type="GO" id="GO:0043161">
    <property type="term" value="P:proteasome-mediated ubiquitin-dependent protein catabolic process"/>
    <property type="evidence" value="ECO:0007669"/>
    <property type="project" value="InterPro"/>
</dbReference>
<feature type="compositionally biased region" description="Low complexity" evidence="14">
    <location>
        <begin position="749"/>
        <end position="763"/>
    </location>
</feature>
<dbReference type="GO" id="GO:0006357">
    <property type="term" value="P:regulation of transcription by RNA polymerase II"/>
    <property type="evidence" value="ECO:0007669"/>
    <property type="project" value="TreeGrafter"/>
</dbReference>
<dbReference type="AlphaFoldDB" id="A0A444UBY2"/>
<keyword evidence="3" id="KW-0963">Cytoplasm</keyword>
<dbReference type="InterPro" id="IPR033811">
    <property type="entry name" value="Proteasome_beta_3"/>
</dbReference>
<protein>
    <recommendedName>
        <fullName evidence="2">Proteasome subunit beta type-3</fullName>
    </recommendedName>
    <alternativeName>
        <fullName evidence="9">Proteasome chain 13</fullName>
    </alternativeName>
    <alternativeName>
        <fullName evidence="10">Proteasome component C10-II</fullName>
    </alternativeName>
    <alternativeName>
        <fullName evidence="11">Proteasome theta chain</fullName>
    </alternativeName>
</protein>
<keyword evidence="5 12" id="KW-0863">Zinc-finger</keyword>
<evidence type="ECO:0000256" key="12">
    <source>
        <dbReference type="PROSITE-ProRule" id="PRU00146"/>
    </source>
</evidence>
<feature type="region of interest" description="Disordered" evidence="14">
    <location>
        <begin position="224"/>
        <end position="530"/>
    </location>
</feature>
<dbReference type="FunFam" id="3.30.40.10:FF:000053">
    <property type="entry name" value="protein AF-10 isoform X2"/>
    <property type="match status" value="1"/>
</dbReference>
<dbReference type="CDD" id="cd03759">
    <property type="entry name" value="proteasome_beta_type_3"/>
    <property type="match status" value="1"/>
</dbReference>
<dbReference type="SUPFAM" id="SSF57903">
    <property type="entry name" value="FYVE/PHD zinc finger"/>
    <property type="match status" value="1"/>
</dbReference>
<dbReference type="PROSITE" id="PS50016">
    <property type="entry name" value="ZF_PHD_2"/>
    <property type="match status" value="1"/>
</dbReference>
<evidence type="ECO:0000256" key="8">
    <source>
        <dbReference type="ARBA" id="ARBA00023242"/>
    </source>
</evidence>